<proteinExistence type="predicted"/>
<accession>A0A0E9P711</accession>
<evidence type="ECO:0000313" key="1">
    <source>
        <dbReference type="EMBL" id="JAG99809.1"/>
    </source>
</evidence>
<name>A0A0E9P711_ANGAN</name>
<reference evidence="1" key="2">
    <citation type="journal article" date="2015" name="Fish Shellfish Immunol.">
        <title>Early steps in the European eel (Anguilla anguilla)-Vibrio vulnificus interaction in the gills: Role of the RtxA13 toxin.</title>
        <authorList>
            <person name="Callol A."/>
            <person name="Pajuelo D."/>
            <person name="Ebbesson L."/>
            <person name="Teles M."/>
            <person name="MacKenzie S."/>
            <person name="Amaro C."/>
        </authorList>
    </citation>
    <scope>NUCLEOTIDE SEQUENCE</scope>
</reference>
<sequence length="67" mass="8121">MFSLSPSVYMVSLNCDARNRSKYYKLLCRIRSRTLLHSPFKCFFKCYLYCTKALEFTSMDAHRWFPF</sequence>
<reference evidence="1" key="1">
    <citation type="submission" date="2014-11" db="EMBL/GenBank/DDBJ databases">
        <authorList>
            <person name="Amaro Gonzalez C."/>
        </authorList>
    </citation>
    <scope>NUCLEOTIDE SEQUENCE</scope>
</reference>
<dbReference type="EMBL" id="GBXM01108767">
    <property type="protein sequence ID" value="JAG99809.1"/>
    <property type="molecule type" value="Transcribed_RNA"/>
</dbReference>
<protein>
    <submittedName>
        <fullName evidence="1">Uncharacterized protein</fullName>
    </submittedName>
</protein>
<organism evidence="1">
    <name type="scientific">Anguilla anguilla</name>
    <name type="common">European freshwater eel</name>
    <name type="synonym">Muraena anguilla</name>
    <dbReference type="NCBI Taxonomy" id="7936"/>
    <lineage>
        <taxon>Eukaryota</taxon>
        <taxon>Metazoa</taxon>
        <taxon>Chordata</taxon>
        <taxon>Craniata</taxon>
        <taxon>Vertebrata</taxon>
        <taxon>Euteleostomi</taxon>
        <taxon>Actinopterygii</taxon>
        <taxon>Neopterygii</taxon>
        <taxon>Teleostei</taxon>
        <taxon>Anguilliformes</taxon>
        <taxon>Anguillidae</taxon>
        <taxon>Anguilla</taxon>
    </lineage>
</organism>
<dbReference type="AlphaFoldDB" id="A0A0E9P711"/>